<comment type="caution">
    <text evidence="1">The sequence shown here is derived from an EMBL/GenBank/DDBJ whole genome shotgun (WGS) entry which is preliminary data.</text>
</comment>
<evidence type="ECO:0000313" key="2">
    <source>
        <dbReference type="Proteomes" id="UP000177281"/>
    </source>
</evidence>
<reference evidence="1 2" key="1">
    <citation type="journal article" date="2016" name="Nat. Commun.">
        <title>Thousands of microbial genomes shed light on interconnected biogeochemical processes in an aquifer system.</title>
        <authorList>
            <person name="Anantharaman K."/>
            <person name="Brown C.T."/>
            <person name="Hug L.A."/>
            <person name="Sharon I."/>
            <person name="Castelle C.J."/>
            <person name="Probst A.J."/>
            <person name="Thomas B.C."/>
            <person name="Singh A."/>
            <person name="Wilkins M.J."/>
            <person name="Karaoz U."/>
            <person name="Brodie E.L."/>
            <person name="Williams K.H."/>
            <person name="Hubbard S.S."/>
            <person name="Banfield J.F."/>
        </authorList>
    </citation>
    <scope>NUCLEOTIDE SEQUENCE [LARGE SCALE GENOMIC DNA]</scope>
</reference>
<gene>
    <name evidence="1" type="ORF">A3B10_02305</name>
</gene>
<accession>A0A1F5PXX3</accession>
<dbReference type="STRING" id="1817841.A3B10_02305"/>
<dbReference type="EMBL" id="MFFB01000008">
    <property type="protein sequence ID" value="OGE94766.1"/>
    <property type="molecule type" value="Genomic_DNA"/>
</dbReference>
<evidence type="ECO:0000313" key="1">
    <source>
        <dbReference type="EMBL" id="OGE94766.1"/>
    </source>
</evidence>
<name>A0A1F5PXX3_9BACT</name>
<sequence>MTARALDQEMLQFFEAELLNPGFPDPDAKTEFFVFTQASNTENRVAAFKLLQKHRPGVAKAILKEAAWMYWGELPEWVRQVS</sequence>
<dbReference type="Proteomes" id="UP000177281">
    <property type="component" value="Unassembled WGS sequence"/>
</dbReference>
<dbReference type="AlphaFoldDB" id="A0A1F5PXX3"/>
<protein>
    <submittedName>
        <fullName evidence="1">Uncharacterized protein</fullName>
    </submittedName>
</protein>
<proteinExistence type="predicted"/>
<organism evidence="1 2">
    <name type="scientific">Candidatus Doudnabacteria bacterium RIFCSPLOWO2_01_FULL_44_21</name>
    <dbReference type="NCBI Taxonomy" id="1817841"/>
    <lineage>
        <taxon>Bacteria</taxon>
        <taxon>Candidatus Doudnaibacteriota</taxon>
    </lineage>
</organism>